<name>A0ABY6B335_9BURK</name>
<dbReference type="InterPro" id="IPR036249">
    <property type="entry name" value="Thioredoxin-like_sf"/>
</dbReference>
<dbReference type="EMBL" id="CP104562">
    <property type="protein sequence ID" value="UXH79634.1"/>
    <property type="molecule type" value="Genomic_DNA"/>
</dbReference>
<dbReference type="RefSeq" id="WP_261759454.1">
    <property type="nucleotide sequence ID" value="NZ_CP104562.2"/>
</dbReference>
<evidence type="ECO:0000313" key="5">
    <source>
        <dbReference type="EMBL" id="UXH79634.1"/>
    </source>
</evidence>
<keyword evidence="6" id="KW-1185">Reference proteome</keyword>
<dbReference type="PANTHER" id="PTHR30041">
    <property type="entry name" value="ARSENATE REDUCTASE"/>
    <property type="match status" value="1"/>
</dbReference>
<dbReference type="InterPro" id="IPR006659">
    <property type="entry name" value="Arsenate_reductase"/>
</dbReference>
<dbReference type="PROSITE" id="PS51353">
    <property type="entry name" value="ARSC"/>
    <property type="match status" value="1"/>
</dbReference>
<evidence type="ECO:0000256" key="1">
    <source>
        <dbReference type="ARBA" id="ARBA00007198"/>
    </source>
</evidence>
<dbReference type="SUPFAM" id="SSF52833">
    <property type="entry name" value="Thioredoxin-like"/>
    <property type="match status" value="1"/>
</dbReference>
<reference evidence="5" key="1">
    <citation type="submission" date="2022-10" db="EMBL/GenBank/DDBJ databases">
        <title>Characterization and whole genome sequencing of a new Roseateles species, isolated from fresh water.</title>
        <authorList>
            <person name="Guliayeva D.Y."/>
            <person name="Akhremchuk A.E."/>
            <person name="Sikolenko M.A."/>
            <person name="Valentovich L.N."/>
            <person name="Sidarenka A.V."/>
        </authorList>
    </citation>
    <scope>NUCLEOTIDE SEQUENCE</scope>
    <source>
        <strain evidence="5">BIM B-1768</strain>
    </source>
</reference>
<dbReference type="EC" id="1.20.4.1" evidence="4"/>
<comment type="similarity">
    <text evidence="1 3 4">Belongs to the ArsC family.</text>
</comment>
<evidence type="ECO:0000256" key="3">
    <source>
        <dbReference type="PROSITE-ProRule" id="PRU01282"/>
    </source>
</evidence>
<evidence type="ECO:0000256" key="2">
    <source>
        <dbReference type="ARBA" id="ARBA00023002"/>
    </source>
</evidence>
<dbReference type="InterPro" id="IPR006660">
    <property type="entry name" value="Arsenate_reductase-like"/>
</dbReference>
<dbReference type="Gene3D" id="3.40.30.10">
    <property type="entry name" value="Glutaredoxin"/>
    <property type="match status" value="1"/>
</dbReference>
<protein>
    <recommendedName>
        <fullName evidence="4">Arsenate reductase</fullName>
        <ecNumber evidence="4">1.20.4.1</ecNumber>
    </recommendedName>
</protein>
<dbReference type="GO" id="GO:0008794">
    <property type="term" value="F:arsenate reductase (glutaredoxin) activity"/>
    <property type="evidence" value="ECO:0007669"/>
    <property type="project" value="UniProtKB-EC"/>
</dbReference>
<evidence type="ECO:0000313" key="6">
    <source>
        <dbReference type="Proteomes" id="UP001064933"/>
    </source>
</evidence>
<proteinExistence type="inferred from homology"/>
<sequence length="114" mass="12589">MQIFHNPRCSKSREALALLEARGLAPEVIDYLNAPPTLATLMTLTRQLKLPARALLRDGEDEYQALGLADPSMTDAQLLQAIASHPRLLQRPIVVDGDRALIARPPALLNDWLT</sequence>
<gene>
    <name evidence="5" type="primary">arsC</name>
    <name evidence="5" type="ORF">N4261_06890</name>
</gene>
<dbReference type="CDD" id="cd03034">
    <property type="entry name" value="ArsC_ArsC"/>
    <property type="match status" value="1"/>
</dbReference>
<dbReference type="Proteomes" id="UP001064933">
    <property type="component" value="Chromosome"/>
</dbReference>
<dbReference type="NCBIfam" id="TIGR00014">
    <property type="entry name" value="arsC"/>
    <property type="match status" value="1"/>
</dbReference>
<comment type="catalytic activity">
    <reaction evidence="4">
        <text>[glutaredoxin]-dithiol + arsenate + glutathione + H(+) = glutathionyl-S-S-[glutaredoxin] + arsenite + H2O</text>
        <dbReference type="Rhea" id="RHEA:22016"/>
        <dbReference type="Rhea" id="RHEA-COMP:10729"/>
        <dbReference type="Rhea" id="RHEA-COMP:17668"/>
        <dbReference type="ChEBI" id="CHEBI:15377"/>
        <dbReference type="ChEBI" id="CHEBI:15378"/>
        <dbReference type="ChEBI" id="CHEBI:29242"/>
        <dbReference type="ChEBI" id="CHEBI:29950"/>
        <dbReference type="ChEBI" id="CHEBI:48597"/>
        <dbReference type="ChEBI" id="CHEBI:57925"/>
        <dbReference type="ChEBI" id="CHEBI:146199"/>
        <dbReference type="EC" id="1.20.4.1"/>
    </reaction>
</comment>
<keyword evidence="2 4" id="KW-0560">Oxidoreductase</keyword>
<accession>A0ABY6B335</accession>
<organism evidence="5 6">
    <name type="scientific">Roseateles amylovorans</name>
    <dbReference type="NCBI Taxonomy" id="2978473"/>
    <lineage>
        <taxon>Bacteria</taxon>
        <taxon>Pseudomonadati</taxon>
        <taxon>Pseudomonadota</taxon>
        <taxon>Betaproteobacteria</taxon>
        <taxon>Burkholderiales</taxon>
        <taxon>Sphaerotilaceae</taxon>
        <taxon>Roseateles</taxon>
    </lineage>
</organism>
<evidence type="ECO:0000256" key="4">
    <source>
        <dbReference type="RuleBase" id="RU362029"/>
    </source>
</evidence>
<dbReference type="PANTHER" id="PTHR30041:SF4">
    <property type="entry name" value="ARSENATE REDUCTASE"/>
    <property type="match status" value="1"/>
</dbReference>
<dbReference type="Pfam" id="PF03960">
    <property type="entry name" value="ArsC"/>
    <property type="match status" value="1"/>
</dbReference>